<keyword evidence="3" id="KW-1185">Reference proteome</keyword>
<accession>A0ABW9XPI0</accession>
<dbReference type="RefSeq" id="WP_161743337.1">
    <property type="nucleotide sequence ID" value="NZ_JAAAMV010000007.1"/>
</dbReference>
<proteinExistence type="predicted"/>
<dbReference type="EMBL" id="JAAAMV010000007">
    <property type="protein sequence ID" value="NBD24541.1"/>
    <property type="molecule type" value="Genomic_DNA"/>
</dbReference>
<dbReference type="Proteomes" id="UP000665561">
    <property type="component" value="Unassembled WGS sequence"/>
</dbReference>
<gene>
    <name evidence="2" type="ORF">GT019_11720</name>
</gene>
<dbReference type="InterPro" id="IPR016181">
    <property type="entry name" value="Acyl_CoA_acyltransferase"/>
</dbReference>
<evidence type="ECO:0000313" key="3">
    <source>
        <dbReference type="Proteomes" id="UP000665561"/>
    </source>
</evidence>
<protein>
    <submittedName>
        <fullName evidence="2">GNAT family N-acetyltransferase</fullName>
    </submittedName>
</protein>
<comment type="caution">
    <text evidence="2">The sequence shown here is derived from an EMBL/GenBank/DDBJ whole genome shotgun (WGS) entry which is preliminary data.</text>
</comment>
<evidence type="ECO:0000313" key="2">
    <source>
        <dbReference type="EMBL" id="NBD24541.1"/>
    </source>
</evidence>
<dbReference type="PANTHER" id="PTHR43441:SF10">
    <property type="entry name" value="ACETYLTRANSFERASE"/>
    <property type="match status" value="1"/>
</dbReference>
<reference evidence="2 3" key="1">
    <citation type="submission" date="2020-01" db="EMBL/GenBank/DDBJ databases">
        <title>Paenibacillus soybeanensis sp. nov. isolated from the nodules of soybean (Glycine max(L.) Merr).</title>
        <authorList>
            <person name="Wang H."/>
        </authorList>
    </citation>
    <scope>NUCLEOTIDE SEQUENCE [LARGE SCALE GENOMIC DNA]</scope>
    <source>
        <strain evidence="2 3">T1</strain>
    </source>
</reference>
<name>A0ABW9XPI0_9BACL</name>
<dbReference type="InterPro" id="IPR051908">
    <property type="entry name" value="Ribosomal_N-acetyltransferase"/>
</dbReference>
<dbReference type="PANTHER" id="PTHR43441">
    <property type="entry name" value="RIBOSOMAL-PROTEIN-SERINE ACETYLTRANSFERASE"/>
    <property type="match status" value="1"/>
</dbReference>
<organism evidence="2 3">
    <name type="scientific">Paenibacillus glycinis</name>
    <dbReference type="NCBI Taxonomy" id="2697035"/>
    <lineage>
        <taxon>Bacteria</taxon>
        <taxon>Bacillati</taxon>
        <taxon>Bacillota</taxon>
        <taxon>Bacilli</taxon>
        <taxon>Bacillales</taxon>
        <taxon>Paenibacillaceae</taxon>
        <taxon>Paenibacillus</taxon>
    </lineage>
</organism>
<dbReference type="Gene3D" id="3.40.630.30">
    <property type="match status" value="1"/>
</dbReference>
<sequence>MNDWEGRKVRLRAIVPEDWAGFHANDQDTEGARSADAVYFPRSEAGTKAWAEQQAFLAQNGDNIRLAIETLDGELVGSIGSHACDARNGTFKYGVAVFRPHWRKGYAAEAATLLLRHFFHELRYEKATAHVYAFNESSAKLQEKLGFRLEGTLRSMIFAQGRRHDEYVYGLLKDEFQPPDGRS</sequence>
<feature type="domain" description="N-acetyltransferase" evidence="1">
    <location>
        <begin position="9"/>
        <end position="174"/>
    </location>
</feature>
<dbReference type="SUPFAM" id="SSF55729">
    <property type="entry name" value="Acyl-CoA N-acyltransferases (Nat)"/>
    <property type="match status" value="1"/>
</dbReference>
<dbReference type="PROSITE" id="PS51186">
    <property type="entry name" value="GNAT"/>
    <property type="match status" value="1"/>
</dbReference>
<evidence type="ECO:0000259" key="1">
    <source>
        <dbReference type="PROSITE" id="PS51186"/>
    </source>
</evidence>
<dbReference type="InterPro" id="IPR000182">
    <property type="entry name" value="GNAT_dom"/>
</dbReference>
<dbReference type="Pfam" id="PF13302">
    <property type="entry name" value="Acetyltransf_3"/>
    <property type="match status" value="1"/>
</dbReference>